<dbReference type="SUPFAM" id="SSF52518">
    <property type="entry name" value="Thiamin diphosphate-binding fold (THDP-binding)"/>
    <property type="match status" value="1"/>
</dbReference>
<evidence type="ECO:0000313" key="6">
    <source>
        <dbReference type="Proteomes" id="UP000198891"/>
    </source>
</evidence>
<reference evidence="5 6" key="1">
    <citation type="submission" date="2016-10" db="EMBL/GenBank/DDBJ databases">
        <authorList>
            <person name="de Groot N.N."/>
        </authorList>
    </citation>
    <scope>NUCLEOTIDE SEQUENCE [LARGE SCALE GENOMIC DNA]</scope>
    <source>
        <strain evidence="5 6">CGMCC 4.3491</strain>
    </source>
</reference>
<dbReference type="Gene3D" id="3.40.50.970">
    <property type="match status" value="1"/>
</dbReference>
<feature type="domain" description="Transketolase N-terminal" evidence="4">
    <location>
        <begin position="40"/>
        <end position="283"/>
    </location>
</feature>
<dbReference type="STRING" id="381665.SAMN05216554_1801"/>
<keyword evidence="6" id="KW-1185">Reference proteome</keyword>
<dbReference type="Proteomes" id="UP000198891">
    <property type="component" value="Unassembled WGS sequence"/>
</dbReference>
<organism evidence="5 6">
    <name type="scientific">Herbiconiux ginsengi</name>
    <dbReference type="NCBI Taxonomy" id="381665"/>
    <lineage>
        <taxon>Bacteria</taxon>
        <taxon>Bacillati</taxon>
        <taxon>Actinomycetota</taxon>
        <taxon>Actinomycetes</taxon>
        <taxon>Micrococcales</taxon>
        <taxon>Microbacteriaceae</taxon>
        <taxon>Herbiconiux</taxon>
    </lineage>
</organism>
<evidence type="ECO:0000313" key="5">
    <source>
        <dbReference type="EMBL" id="SDY86759.1"/>
    </source>
</evidence>
<dbReference type="PANTHER" id="PTHR47514">
    <property type="entry name" value="TRANSKETOLASE N-TERMINAL SECTION-RELATED"/>
    <property type="match status" value="1"/>
</dbReference>
<name>A0A1H3NF02_9MICO</name>
<evidence type="ECO:0000259" key="4">
    <source>
        <dbReference type="Pfam" id="PF00456"/>
    </source>
</evidence>
<evidence type="ECO:0000256" key="1">
    <source>
        <dbReference type="ARBA" id="ARBA00001964"/>
    </source>
</evidence>
<evidence type="ECO:0000256" key="2">
    <source>
        <dbReference type="ARBA" id="ARBA00007131"/>
    </source>
</evidence>
<dbReference type="AlphaFoldDB" id="A0A1H3NF02"/>
<dbReference type="GO" id="GO:0000287">
    <property type="term" value="F:magnesium ion binding"/>
    <property type="evidence" value="ECO:0007669"/>
    <property type="project" value="UniProtKB-ARBA"/>
</dbReference>
<dbReference type="InterPro" id="IPR005474">
    <property type="entry name" value="Transketolase_N"/>
</dbReference>
<dbReference type="CDD" id="cd02012">
    <property type="entry name" value="TPP_TK"/>
    <property type="match status" value="1"/>
</dbReference>
<accession>A0A1H3NF02</accession>
<dbReference type="Pfam" id="PF00456">
    <property type="entry name" value="Transketolase_N"/>
    <property type="match status" value="1"/>
</dbReference>
<evidence type="ECO:0000256" key="3">
    <source>
        <dbReference type="ARBA" id="ARBA00023052"/>
    </source>
</evidence>
<protein>
    <submittedName>
        <fullName evidence="5">Transketolase</fullName>
    </submittedName>
</protein>
<gene>
    <name evidence="5" type="ORF">SAMN05216554_1801</name>
</gene>
<dbReference type="EMBL" id="FNPZ01000001">
    <property type="protein sequence ID" value="SDY86759.1"/>
    <property type="molecule type" value="Genomic_DNA"/>
</dbReference>
<comment type="similarity">
    <text evidence="2">Belongs to the transketolase family.</text>
</comment>
<dbReference type="InterPro" id="IPR029061">
    <property type="entry name" value="THDP-binding"/>
</dbReference>
<dbReference type="PANTHER" id="PTHR47514:SF1">
    <property type="entry name" value="TRANSKETOLASE N-TERMINAL SECTION-RELATED"/>
    <property type="match status" value="1"/>
</dbReference>
<sequence length="288" mass="31636">MAQPGTTRRPEITIPAHDRTVEQLHDEAFALRQTMLRMASDKGEGYIAQGMDIADLLAVVYFRELNFDPNDPEWADRDRFVLSTGHYSIALYAVLHRIGYISEEKLDEFGLNGADLALSTFDDQPGVEITGGSLGHGLGQAVGMALGYRLDRRASRIICELSDGELQEGSVWEAAMAAASHRLDNLIAVIDCNGIQADGPTVLDMEPIADKWRAFGWDTREIDGNDVAALVAAFDALRASDGRPKAIVLRTTPGKGIPTLESRERAHFVRVKADEWTSLRAELESNRG</sequence>
<proteinExistence type="inferred from homology"/>
<dbReference type="RefSeq" id="WP_092551603.1">
    <property type="nucleotide sequence ID" value="NZ_FNPZ01000001.1"/>
</dbReference>
<comment type="cofactor">
    <cofactor evidence="1">
        <name>thiamine diphosphate</name>
        <dbReference type="ChEBI" id="CHEBI:58937"/>
    </cofactor>
</comment>
<keyword evidence="3" id="KW-0786">Thiamine pyrophosphate</keyword>
<dbReference type="OrthoDB" id="9759664at2"/>